<dbReference type="PANTHER" id="PTHR10642">
    <property type="entry name" value="RIBONUCLEASE H1"/>
    <property type="match status" value="1"/>
</dbReference>
<evidence type="ECO:0000259" key="8">
    <source>
        <dbReference type="PROSITE" id="PS50879"/>
    </source>
</evidence>
<evidence type="ECO:0000256" key="6">
    <source>
        <dbReference type="ARBA" id="ARBA00022759"/>
    </source>
</evidence>
<dbReference type="GO" id="GO:0004523">
    <property type="term" value="F:RNA-DNA hybrid ribonuclease activity"/>
    <property type="evidence" value="ECO:0007669"/>
    <property type="project" value="UniProtKB-EC"/>
</dbReference>
<dbReference type="SUPFAM" id="SSF53098">
    <property type="entry name" value="Ribonuclease H-like"/>
    <property type="match status" value="1"/>
</dbReference>
<evidence type="ECO:0000256" key="1">
    <source>
        <dbReference type="ARBA" id="ARBA00000077"/>
    </source>
</evidence>
<dbReference type="EMBL" id="GQ141680">
    <property type="protein sequence ID" value="ACT52883.1"/>
    <property type="molecule type" value="mRNA"/>
</dbReference>
<organism evidence="9">
    <name type="scientific">Polyporus grammocephalus</name>
    <dbReference type="NCBI Taxonomy" id="196234"/>
    <lineage>
        <taxon>Eukaryota</taxon>
        <taxon>Fungi</taxon>
        <taxon>Dikarya</taxon>
        <taxon>Basidiomycota</taxon>
        <taxon>Agaricomycotina</taxon>
        <taxon>Agaricomycetes</taxon>
        <taxon>Polyporales</taxon>
        <taxon>Polyporaceae</taxon>
        <taxon>Polyporus</taxon>
    </lineage>
</organism>
<keyword evidence="4" id="KW-0540">Nuclease</keyword>
<dbReference type="Gene3D" id="3.30.420.10">
    <property type="entry name" value="Ribonuclease H-like superfamily/Ribonuclease H"/>
    <property type="match status" value="1"/>
</dbReference>
<dbReference type="InterPro" id="IPR002156">
    <property type="entry name" value="RNaseH_domain"/>
</dbReference>
<keyword evidence="7" id="KW-0378">Hydrolase</keyword>
<dbReference type="InterPro" id="IPR050092">
    <property type="entry name" value="RNase_H"/>
</dbReference>
<dbReference type="EC" id="3.1.26.4" evidence="3"/>
<evidence type="ECO:0000256" key="7">
    <source>
        <dbReference type="ARBA" id="ARBA00022801"/>
    </source>
</evidence>
<accession>C7DK29</accession>
<dbReference type="AlphaFoldDB" id="C7DK29"/>
<feature type="domain" description="RNase H type-1" evidence="8">
    <location>
        <begin position="169"/>
        <end position="243"/>
    </location>
</feature>
<dbReference type="GO" id="GO:0043137">
    <property type="term" value="P:DNA replication, removal of RNA primer"/>
    <property type="evidence" value="ECO:0007669"/>
    <property type="project" value="TreeGrafter"/>
</dbReference>
<dbReference type="GO" id="GO:0046872">
    <property type="term" value="F:metal ion binding"/>
    <property type="evidence" value="ECO:0007669"/>
    <property type="project" value="UniProtKB-KW"/>
</dbReference>
<feature type="non-terminal residue" evidence="9">
    <location>
        <position position="243"/>
    </location>
</feature>
<evidence type="ECO:0000256" key="5">
    <source>
        <dbReference type="ARBA" id="ARBA00022723"/>
    </source>
</evidence>
<feature type="non-terminal residue" evidence="9">
    <location>
        <position position="1"/>
    </location>
</feature>
<evidence type="ECO:0000256" key="4">
    <source>
        <dbReference type="ARBA" id="ARBA00022722"/>
    </source>
</evidence>
<dbReference type="InterPro" id="IPR036397">
    <property type="entry name" value="RNaseH_sf"/>
</dbReference>
<keyword evidence="6" id="KW-0255">Endonuclease</keyword>
<dbReference type="PANTHER" id="PTHR10642:SF26">
    <property type="entry name" value="RIBONUCLEASE H1"/>
    <property type="match status" value="1"/>
</dbReference>
<dbReference type="GO" id="GO:0003676">
    <property type="term" value="F:nucleic acid binding"/>
    <property type="evidence" value="ECO:0007669"/>
    <property type="project" value="InterPro"/>
</dbReference>
<comment type="similarity">
    <text evidence="2">Belongs to the RNase H family.</text>
</comment>
<dbReference type="InterPro" id="IPR012337">
    <property type="entry name" value="RNaseH-like_sf"/>
</dbReference>
<evidence type="ECO:0000256" key="2">
    <source>
        <dbReference type="ARBA" id="ARBA00005300"/>
    </source>
</evidence>
<proteinExistence type="evidence at transcript level"/>
<keyword evidence="5" id="KW-0479">Metal-binding</keyword>
<dbReference type="Pfam" id="PF00075">
    <property type="entry name" value="RNase_H"/>
    <property type="match status" value="1"/>
</dbReference>
<protein>
    <recommendedName>
        <fullName evidence="3">ribonuclease H</fullName>
        <ecNumber evidence="3">3.1.26.4</ecNumber>
    </recommendedName>
</protein>
<name>C7DK29_9APHY</name>
<evidence type="ECO:0000313" key="9">
    <source>
        <dbReference type="EMBL" id="ACT52883.1"/>
    </source>
</evidence>
<evidence type="ECO:0000256" key="3">
    <source>
        <dbReference type="ARBA" id="ARBA00012180"/>
    </source>
</evidence>
<reference evidence="9" key="1">
    <citation type="submission" date="2009-05" db="EMBL/GenBank/DDBJ databases">
        <title>Characterization of Differentially Expressed Genes Related to Laccase Biosynthesis of White-Rot Fungus TR16.</title>
        <authorList>
            <person name="Chen Q.-T."/>
            <person name="Guo L.-Q."/>
            <person name="Lin J.-F."/>
        </authorList>
    </citation>
    <scope>NUCLEOTIDE SEQUENCE</scope>
    <source>
        <strain evidence="9">TR16</strain>
    </source>
</reference>
<sequence length="243" mass="26958">NDLKRALPAWLHFASDSSKRIMAEPTSECLRTKHGLTTVHHCLTIARRLKETSGPAKHTKRATCQCKECSDDRSQRGCDNPHRCAEAANRLVNAIDDEWRPLPPENQDGLSLTPRKKDQNNIAREIGGRITYDPSLTGKLPLADNFRIFASGEHGKSLRKRPPARFQVPEEPLVVYTDGSCVREATGAPEAGSGVWFGVDDPRNLAARVPDEINQTNQVAEMYAVNLALVKTQPYIPLDIISD</sequence>
<comment type="catalytic activity">
    <reaction evidence="1">
        <text>Endonucleolytic cleavage to 5'-phosphomonoester.</text>
        <dbReference type="EC" id="3.1.26.4"/>
    </reaction>
</comment>
<dbReference type="PROSITE" id="PS50879">
    <property type="entry name" value="RNASE_H_1"/>
    <property type="match status" value="1"/>
</dbReference>